<dbReference type="GeneTree" id="ENSGT00940000160288"/>
<keyword evidence="3" id="KW-0434">Leukotriene biosynthesis</keyword>
<dbReference type="GO" id="GO:0008047">
    <property type="term" value="F:enzyme activator activity"/>
    <property type="evidence" value="ECO:0007669"/>
    <property type="project" value="InterPro"/>
</dbReference>
<dbReference type="Proteomes" id="UP000265100">
    <property type="component" value="Chromosome 2"/>
</dbReference>
<dbReference type="GO" id="GO:0005635">
    <property type="term" value="C:nuclear envelope"/>
    <property type="evidence" value="ECO:0007669"/>
    <property type="project" value="TreeGrafter"/>
</dbReference>
<evidence type="ECO:0000256" key="2">
    <source>
        <dbReference type="ARBA" id="ARBA00022692"/>
    </source>
</evidence>
<accession>A0A3P8NUG9</accession>
<dbReference type="InterPro" id="IPR023352">
    <property type="entry name" value="MAPEG-like_dom_sf"/>
</dbReference>
<sequence length="189" mass="20316">MAGVTGVLDDPPCFPQAALPVDVLEGGKLTSNYPFRAPHDSLESFAVVGGAVAVPGGDASSEDALNGTAIEGYLARRVGRSRMAYNIVPPVVTGPPEFERTFRAHQNCVEFYPLFLVSMWTCGTFFSEVIAAAGGLVYMVARQMYFSGYITSPKKRLPGFILNLVVLGILSLLGSIGVLRGILYKYFLI</sequence>
<dbReference type="PRINTS" id="PR00488">
    <property type="entry name" value="5LPOXGNASEAP"/>
</dbReference>
<dbReference type="GO" id="GO:0004602">
    <property type="term" value="F:glutathione peroxidase activity"/>
    <property type="evidence" value="ECO:0007669"/>
    <property type="project" value="TreeGrafter"/>
</dbReference>
<evidence type="ECO:0000313" key="8">
    <source>
        <dbReference type="Ensembl" id="ENSACLP00000008320.2"/>
    </source>
</evidence>
<dbReference type="GO" id="GO:0004364">
    <property type="term" value="F:glutathione transferase activity"/>
    <property type="evidence" value="ECO:0007669"/>
    <property type="project" value="TreeGrafter"/>
</dbReference>
<feature type="transmembrane region" description="Helical" evidence="7">
    <location>
        <begin position="160"/>
        <end position="183"/>
    </location>
</feature>
<keyword evidence="6 7" id="KW-0472">Membrane</keyword>
<dbReference type="Pfam" id="PF01124">
    <property type="entry name" value="MAPEG"/>
    <property type="match status" value="1"/>
</dbReference>
<evidence type="ECO:0000256" key="3">
    <source>
        <dbReference type="ARBA" id="ARBA00022751"/>
    </source>
</evidence>
<keyword evidence="5 7" id="KW-1133">Transmembrane helix</keyword>
<dbReference type="GO" id="GO:0005789">
    <property type="term" value="C:endoplasmic reticulum membrane"/>
    <property type="evidence" value="ECO:0007669"/>
    <property type="project" value="UniProtKB-SubCell"/>
</dbReference>
<dbReference type="Bgee" id="ENSACLG00000005667">
    <property type="expression patterns" value="Expressed in anal fin and 8 other cell types or tissues"/>
</dbReference>
<dbReference type="PANTHER" id="PTHR10250:SF13">
    <property type="entry name" value="MICROSOMAL GLUTATHIONE S-TRANSFERASE 2"/>
    <property type="match status" value="1"/>
</dbReference>
<evidence type="ECO:0000256" key="5">
    <source>
        <dbReference type="ARBA" id="ARBA00022989"/>
    </source>
</evidence>
<dbReference type="FunFam" id="1.20.120.550:FF:000003">
    <property type="entry name" value="Leukotriene C4 synthase"/>
    <property type="match status" value="1"/>
</dbReference>
<proteinExistence type="predicted"/>
<dbReference type="GO" id="GO:0019370">
    <property type="term" value="P:leukotriene biosynthetic process"/>
    <property type="evidence" value="ECO:0007669"/>
    <property type="project" value="UniProtKB-KW"/>
</dbReference>
<dbReference type="InterPro" id="IPR001446">
    <property type="entry name" value="5_LipOase_AP"/>
</dbReference>
<reference evidence="8" key="2">
    <citation type="submission" date="2025-08" db="UniProtKB">
        <authorList>
            <consortium name="Ensembl"/>
        </authorList>
    </citation>
    <scope>IDENTIFICATION</scope>
</reference>
<evidence type="ECO:0000313" key="9">
    <source>
        <dbReference type="Proteomes" id="UP000265100"/>
    </source>
</evidence>
<organism evidence="8 9">
    <name type="scientific">Astatotilapia calliptera</name>
    <name type="common">Eastern happy</name>
    <name type="synonym">Chromis callipterus</name>
    <dbReference type="NCBI Taxonomy" id="8154"/>
    <lineage>
        <taxon>Eukaryota</taxon>
        <taxon>Metazoa</taxon>
        <taxon>Chordata</taxon>
        <taxon>Craniata</taxon>
        <taxon>Vertebrata</taxon>
        <taxon>Euteleostomi</taxon>
        <taxon>Actinopterygii</taxon>
        <taxon>Neopterygii</taxon>
        <taxon>Teleostei</taxon>
        <taxon>Neoteleostei</taxon>
        <taxon>Acanthomorphata</taxon>
        <taxon>Ovalentaria</taxon>
        <taxon>Cichlomorphae</taxon>
        <taxon>Cichliformes</taxon>
        <taxon>Cichlidae</taxon>
        <taxon>African cichlids</taxon>
        <taxon>Pseudocrenilabrinae</taxon>
        <taxon>Haplochromini</taxon>
        <taxon>Astatotilapia</taxon>
    </lineage>
</organism>
<dbReference type="AlphaFoldDB" id="A0A3P8NUG9"/>
<evidence type="ECO:0000256" key="1">
    <source>
        <dbReference type="ARBA" id="ARBA00004477"/>
    </source>
</evidence>
<feature type="transmembrane region" description="Helical" evidence="7">
    <location>
        <begin position="111"/>
        <end position="139"/>
    </location>
</feature>
<keyword evidence="2 7" id="KW-0812">Transmembrane</keyword>
<evidence type="ECO:0000256" key="4">
    <source>
        <dbReference type="ARBA" id="ARBA00022824"/>
    </source>
</evidence>
<keyword evidence="9" id="KW-1185">Reference proteome</keyword>
<keyword evidence="4" id="KW-0256">Endoplasmic reticulum</keyword>
<dbReference type="Gene3D" id="1.20.120.550">
    <property type="entry name" value="Membrane associated eicosanoid/glutathione metabolism-like domain"/>
    <property type="match status" value="1"/>
</dbReference>
<reference evidence="8" key="1">
    <citation type="submission" date="2018-05" db="EMBL/GenBank/DDBJ databases">
        <authorList>
            <person name="Datahose"/>
        </authorList>
    </citation>
    <scope>NUCLEOTIDE SEQUENCE</scope>
</reference>
<dbReference type="PANTHER" id="PTHR10250">
    <property type="entry name" value="MICROSOMAL GLUTATHIONE S-TRANSFERASE"/>
    <property type="match status" value="1"/>
</dbReference>
<dbReference type="InterPro" id="IPR001129">
    <property type="entry name" value="Membr-assoc_MAPEG"/>
</dbReference>
<protein>
    <submittedName>
        <fullName evidence="8">Microsomal glutathione S-transferase 2</fullName>
    </submittedName>
</protein>
<reference evidence="8" key="3">
    <citation type="submission" date="2025-09" db="UniProtKB">
        <authorList>
            <consortium name="Ensembl"/>
        </authorList>
    </citation>
    <scope>IDENTIFICATION</scope>
</reference>
<dbReference type="InterPro" id="IPR050997">
    <property type="entry name" value="MAPEG"/>
</dbReference>
<evidence type="ECO:0000256" key="7">
    <source>
        <dbReference type="SAM" id="Phobius"/>
    </source>
</evidence>
<dbReference type="Ensembl" id="ENSACLT00000008511.2">
    <property type="protein sequence ID" value="ENSACLP00000008320.2"/>
    <property type="gene ID" value="ENSACLG00000005667.2"/>
</dbReference>
<dbReference type="GO" id="GO:0004464">
    <property type="term" value="F:leukotriene-C4 synthase activity"/>
    <property type="evidence" value="ECO:0007669"/>
    <property type="project" value="TreeGrafter"/>
</dbReference>
<name>A0A3P8NUG9_ASTCA</name>
<comment type="subcellular location">
    <subcellularLocation>
        <location evidence="1">Endoplasmic reticulum membrane</location>
        <topology evidence="1">Multi-pass membrane protein</topology>
    </subcellularLocation>
</comment>
<dbReference type="SUPFAM" id="SSF161084">
    <property type="entry name" value="MAPEG domain-like"/>
    <property type="match status" value="1"/>
</dbReference>
<evidence type="ECO:0000256" key="6">
    <source>
        <dbReference type="ARBA" id="ARBA00023136"/>
    </source>
</evidence>